<dbReference type="KEGG" id="rsa:RSal33209_1606"/>
<evidence type="ECO:0000313" key="2">
    <source>
        <dbReference type="EMBL" id="ABY23342.1"/>
    </source>
</evidence>
<name>A9WMJ8_RENSM</name>
<sequence length="222" mass="23485">MNGKTLSFTSPAGSRTDFQLADQPQELGEHLGVAAQRFSLQLPTEANQPANLSLKDLIALNAGRLPVGISTQSNPGPFQAHWINKNGLTVWLANGKLLDASRESDAAVTLSDGGLSTARTVAFSQTRDNWQIDPSEAASAATAAGSAQGSQQERQLWGVWLPVLFAAGALSFLGLSFRRRRQLAALEPAPASNTPVLETKLLVEIAFAIISSIPRSALKGSL</sequence>
<proteinExistence type="predicted"/>
<reference evidence="3" key="1">
    <citation type="journal article" date="2008" name="J. Bacteriol.">
        <title>Genome sequence of the fish pathogen Renibacterium salmoninarum suggests reductive evolution away from an environmental Arthrobacter ancestor.</title>
        <authorList>
            <person name="Wiens G.D."/>
            <person name="Rockey D.D."/>
            <person name="Wu Z."/>
            <person name="Chang J."/>
            <person name="Levy R."/>
            <person name="Crane S."/>
            <person name="Chen D.S."/>
            <person name="Capri G.R."/>
            <person name="Burnett J.R."/>
            <person name="Sudheesh P.S."/>
            <person name="Schipma M.J."/>
            <person name="Burd H."/>
            <person name="Bhattacharyya A."/>
            <person name="Rhodes L.D."/>
            <person name="Kaul R."/>
            <person name="Strom M.S."/>
        </authorList>
    </citation>
    <scope>NUCLEOTIDE SEQUENCE [LARGE SCALE GENOMIC DNA]</scope>
    <source>
        <strain evidence="3">ATCC 33209 / DSM 20767 / JCM 11484 / NBRC 15589 / NCIMB 2235</strain>
    </source>
</reference>
<dbReference type="STRING" id="288705.RSal33209_1606"/>
<protein>
    <submittedName>
        <fullName evidence="2">Uncharacterized protein</fullName>
    </submittedName>
</protein>
<feature type="transmembrane region" description="Helical" evidence="1">
    <location>
        <begin position="157"/>
        <end position="177"/>
    </location>
</feature>
<keyword evidence="1" id="KW-1133">Transmembrane helix</keyword>
<dbReference type="EMBL" id="CP000910">
    <property type="protein sequence ID" value="ABY23342.1"/>
    <property type="molecule type" value="Genomic_DNA"/>
</dbReference>
<keyword evidence="3" id="KW-1185">Reference proteome</keyword>
<keyword evidence="1" id="KW-0812">Transmembrane</keyword>
<accession>A9WMJ8</accession>
<dbReference type="Proteomes" id="UP000002007">
    <property type="component" value="Chromosome"/>
</dbReference>
<gene>
    <name evidence="2" type="ordered locus">RSal33209_1606</name>
</gene>
<dbReference type="HOGENOM" id="CLU_1244494_0_0_11"/>
<evidence type="ECO:0000256" key="1">
    <source>
        <dbReference type="SAM" id="Phobius"/>
    </source>
</evidence>
<dbReference type="eggNOG" id="COG0672">
    <property type="taxonomic scope" value="Bacteria"/>
</dbReference>
<dbReference type="AlphaFoldDB" id="A9WMJ8"/>
<organism evidence="2 3">
    <name type="scientific">Renibacterium salmoninarum (strain ATCC 33209 / DSM 20767 / JCM 11484 / NBRC 15589 / NCIMB 2235)</name>
    <dbReference type="NCBI Taxonomy" id="288705"/>
    <lineage>
        <taxon>Bacteria</taxon>
        <taxon>Bacillati</taxon>
        <taxon>Actinomycetota</taxon>
        <taxon>Actinomycetes</taxon>
        <taxon>Micrococcales</taxon>
        <taxon>Micrococcaceae</taxon>
        <taxon>Renibacterium</taxon>
    </lineage>
</organism>
<evidence type="ECO:0000313" key="3">
    <source>
        <dbReference type="Proteomes" id="UP000002007"/>
    </source>
</evidence>
<keyword evidence="1" id="KW-0472">Membrane</keyword>